<evidence type="ECO:0000313" key="4">
    <source>
        <dbReference type="Proteomes" id="UP000275267"/>
    </source>
</evidence>
<feature type="region of interest" description="Disordered" evidence="1">
    <location>
        <begin position="17"/>
        <end position="39"/>
    </location>
</feature>
<dbReference type="Pfam" id="PF24964">
    <property type="entry name" value="DUF7769"/>
    <property type="match status" value="1"/>
</dbReference>
<dbReference type="AlphaFoldDB" id="A0A3L6RCB0"/>
<accession>A0A3L6RCB0</accession>
<protein>
    <recommendedName>
        <fullName evidence="2">DUF7769 domain-containing protein</fullName>
    </recommendedName>
</protein>
<dbReference type="PANTHER" id="PTHR33889">
    <property type="entry name" value="OS04G0681850 PROTEIN"/>
    <property type="match status" value="1"/>
</dbReference>
<feature type="domain" description="DUF7769" evidence="2">
    <location>
        <begin position="182"/>
        <end position="236"/>
    </location>
</feature>
<gene>
    <name evidence="3" type="ORF">C2845_PM06G06030</name>
</gene>
<dbReference type="OrthoDB" id="718360at2759"/>
<sequence>MESSMVDACCRGGRSISRRKETDGWGPDRGGGKFHAGSGCRTRTPVPWWSAALGETEEGLKNAGSGTTRGARAAACMATSLLDLNSAPPEQLDGELIPAEGEAAADEEGDAPTEAAGVHMATRVFLDINCTPLEELVDEIVPGGGEGIDNEEIGAMVQDEEANVTAEFAGLQQSQLRLRKWLIDSQRHAAYIALHAKSKSGKLPKTAIKEVAAFFQTQIQVIQKIWRTAREQIALGLEVDVSNK</sequence>
<organism evidence="3 4">
    <name type="scientific">Panicum miliaceum</name>
    <name type="common">Proso millet</name>
    <name type="synonym">Broomcorn millet</name>
    <dbReference type="NCBI Taxonomy" id="4540"/>
    <lineage>
        <taxon>Eukaryota</taxon>
        <taxon>Viridiplantae</taxon>
        <taxon>Streptophyta</taxon>
        <taxon>Embryophyta</taxon>
        <taxon>Tracheophyta</taxon>
        <taxon>Spermatophyta</taxon>
        <taxon>Magnoliopsida</taxon>
        <taxon>Liliopsida</taxon>
        <taxon>Poales</taxon>
        <taxon>Poaceae</taxon>
        <taxon>PACMAD clade</taxon>
        <taxon>Panicoideae</taxon>
        <taxon>Panicodae</taxon>
        <taxon>Paniceae</taxon>
        <taxon>Panicinae</taxon>
        <taxon>Panicum</taxon>
        <taxon>Panicum sect. Panicum</taxon>
    </lineage>
</organism>
<name>A0A3L6RCB0_PANMI</name>
<dbReference type="EMBL" id="PQIB02000009">
    <property type="protein sequence ID" value="RLN00108.1"/>
    <property type="molecule type" value="Genomic_DNA"/>
</dbReference>
<reference evidence="4" key="1">
    <citation type="journal article" date="2019" name="Nat. Commun.">
        <title>The genome of broomcorn millet.</title>
        <authorList>
            <person name="Zou C."/>
            <person name="Miki D."/>
            <person name="Li D."/>
            <person name="Tang Q."/>
            <person name="Xiao L."/>
            <person name="Rajput S."/>
            <person name="Deng P."/>
            <person name="Jia W."/>
            <person name="Huang R."/>
            <person name="Zhang M."/>
            <person name="Sun Y."/>
            <person name="Hu J."/>
            <person name="Fu X."/>
            <person name="Schnable P.S."/>
            <person name="Li F."/>
            <person name="Zhang H."/>
            <person name="Feng B."/>
            <person name="Zhu X."/>
            <person name="Liu R."/>
            <person name="Schnable J.C."/>
            <person name="Zhu J.-K."/>
            <person name="Zhang H."/>
        </authorList>
    </citation>
    <scope>NUCLEOTIDE SEQUENCE [LARGE SCALE GENOMIC DNA]</scope>
</reference>
<keyword evidence="4" id="KW-1185">Reference proteome</keyword>
<dbReference type="InterPro" id="IPR056671">
    <property type="entry name" value="DUF7769"/>
</dbReference>
<comment type="caution">
    <text evidence="3">The sequence shown here is derived from an EMBL/GenBank/DDBJ whole genome shotgun (WGS) entry which is preliminary data.</text>
</comment>
<evidence type="ECO:0000313" key="3">
    <source>
        <dbReference type="EMBL" id="RLN00108.1"/>
    </source>
</evidence>
<proteinExistence type="predicted"/>
<dbReference type="PANTHER" id="PTHR33889:SF1">
    <property type="entry name" value="OS03G0834800 PROTEIN"/>
    <property type="match status" value="1"/>
</dbReference>
<evidence type="ECO:0000256" key="1">
    <source>
        <dbReference type="SAM" id="MobiDB-lite"/>
    </source>
</evidence>
<dbReference type="Proteomes" id="UP000275267">
    <property type="component" value="Unassembled WGS sequence"/>
</dbReference>
<evidence type="ECO:0000259" key="2">
    <source>
        <dbReference type="Pfam" id="PF24964"/>
    </source>
</evidence>